<evidence type="ECO:0000256" key="1">
    <source>
        <dbReference type="ARBA" id="ARBA00023002"/>
    </source>
</evidence>
<protein>
    <submittedName>
        <fullName evidence="3">FIG022199: FAD-binding protein</fullName>
    </submittedName>
</protein>
<dbReference type="PANTHER" id="PTHR43747:SF5">
    <property type="entry name" value="FAD-BINDING DOMAIN-CONTAINING PROTEIN"/>
    <property type="match status" value="1"/>
</dbReference>
<dbReference type="PANTHER" id="PTHR43747">
    <property type="entry name" value="FAD-BINDING PROTEIN"/>
    <property type="match status" value="1"/>
</dbReference>
<dbReference type="Gene3D" id="3.30.9.100">
    <property type="match status" value="1"/>
</dbReference>
<dbReference type="SUPFAM" id="SSF51905">
    <property type="entry name" value="FAD/NAD(P)-binding domain"/>
    <property type="match status" value="1"/>
</dbReference>
<organism evidence="3">
    <name type="scientific">uncultured bacterium esnapd15</name>
    <dbReference type="NCBI Taxonomy" id="1366595"/>
    <lineage>
        <taxon>Bacteria</taxon>
        <taxon>environmental samples</taxon>
    </lineage>
</organism>
<dbReference type="PRINTS" id="PR00420">
    <property type="entry name" value="RNGMNOXGNASE"/>
</dbReference>
<dbReference type="InterPro" id="IPR050816">
    <property type="entry name" value="Flavin-dep_Halogenase_NPB"/>
</dbReference>
<proteinExistence type="predicted"/>
<dbReference type="EMBL" id="KF264554">
    <property type="protein sequence ID" value="AGS49780.1"/>
    <property type="molecule type" value="Genomic_DNA"/>
</dbReference>
<keyword evidence="2" id="KW-0503">Monooxygenase</keyword>
<dbReference type="Gene3D" id="3.50.50.60">
    <property type="entry name" value="FAD/NAD(P)-binding domain"/>
    <property type="match status" value="1"/>
</dbReference>
<dbReference type="AlphaFoldDB" id="S5TLD7"/>
<dbReference type="InterPro" id="IPR036188">
    <property type="entry name" value="FAD/NAD-bd_sf"/>
</dbReference>
<accession>S5TLD7</accession>
<name>S5TLD7_9BACT</name>
<keyword evidence="1" id="KW-0560">Oxidoreductase</keyword>
<evidence type="ECO:0000256" key="2">
    <source>
        <dbReference type="ARBA" id="ARBA00023033"/>
    </source>
</evidence>
<sequence length="428" mass="45972">MPVEDFDVVVAGAGPAGSTVASLVAMQGHRVLVLDREVFPRYQIGESLLPATVHGVCRMLGVTEDLAAADFRVKRGATFRWGAHDEPWAFSFADSSRLTGPTSFAYQVERARFDEILLRNAQRKGVEVREGCSVVAVTEGDGRVAGLRYTDPDGLEREVGARFVVDASGHESPLSFGVGGTRSQSEWSRGVALFGYFGAGRRLPDPDSGNALSVAFDSGWFWYVPLTGGLTSVGAVVRPESAGKLQGDRERAFAALIAECPLVSELLSEAMRVTAGKYGKLRIREQRTYHRTAFWRPGMVLVGDAACAVEPVFSSEVHLATYGALLAARSINSVLADDLDEKTALTEFEARYRREYGVFHDLLASFHDTDADEESSVRRSVDVLSGVSSGDPALAAAGTEAGAPEVPLFPGGVVASPDATKWLPYHPV</sequence>
<dbReference type="Pfam" id="PF04820">
    <property type="entry name" value="Trp_halogenase"/>
    <property type="match status" value="2"/>
</dbReference>
<dbReference type="GO" id="GO:0004497">
    <property type="term" value="F:monooxygenase activity"/>
    <property type="evidence" value="ECO:0007669"/>
    <property type="project" value="UniProtKB-KW"/>
</dbReference>
<dbReference type="InterPro" id="IPR006905">
    <property type="entry name" value="Flavin_halogenase"/>
</dbReference>
<reference evidence="3" key="1">
    <citation type="journal article" date="2013" name="Proc. Natl. Acad. Sci. U.S.A.">
        <title>Mapping gene clusters within arrayed metagenomic libraries to expand the structural diversity of biomedically relevant natural products.</title>
        <authorList>
            <person name="Owen J.G."/>
            <person name="Reddy B.V."/>
            <person name="Ternei M.A."/>
            <person name="Charlop-Powers Z."/>
            <person name="Calle P.Y."/>
            <person name="Kim J.H."/>
            <person name="Brady S.F."/>
        </authorList>
    </citation>
    <scope>NUCLEOTIDE SEQUENCE</scope>
</reference>
<evidence type="ECO:0000313" key="3">
    <source>
        <dbReference type="EMBL" id="AGS49780.1"/>
    </source>
</evidence>